<evidence type="ECO:0000259" key="4">
    <source>
        <dbReference type="PROSITE" id="PS01124"/>
    </source>
</evidence>
<dbReference type="SMART" id="SM00342">
    <property type="entry name" value="HTH_ARAC"/>
    <property type="match status" value="1"/>
</dbReference>
<dbReference type="Proteomes" id="UP000292085">
    <property type="component" value="Unassembled WGS sequence"/>
</dbReference>
<dbReference type="PROSITE" id="PS00041">
    <property type="entry name" value="HTH_ARAC_FAMILY_1"/>
    <property type="match status" value="1"/>
</dbReference>
<dbReference type="InterPro" id="IPR011256">
    <property type="entry name" value="Reg_factor_effector_dom_sf"/>
</dbReference>
<dbReference type="InterPro" id="IPR010499">
    <property type="entry name" value="AraC_E-bd"/>
</dbReference>
<dbReference type="AlphaFoldDB" id="A0A4Q6Y6B5"/>
<dbReference type="PANTHER" id="PTHR40055:SF1">
    <property type="entry name" value="TRANSCRIPTIONAL REGULATOR YGIV-RELATED"/>
    <property type="match status" value="1"/>
</dbReference>
<feature type="domain" description="HTH araC/xylS-type" evidence="4">
    <location>
        <begin position="14"/>
        <end position="113"/>
    </location>
</feature>
<dbReference type="SUPFAM" id="SSF55136">
    <property type="entry name" value="Probable bacterial effector-binding domain"/>
    <property type="match status" value="1"/>
</dbReference>
<keyword evidence="2" id="KW-0238">DNA-binding</keyword>
<dbReference type="Pfam" id="PF06445">
    <property type="entry name" value="GyrI-like"/>
    <property type="match status" value="1"/>
</dbReference>
<dbReference type="InterPro" id="IPR020449">
    <property type="entry name" value="Tscrpt_reg_AraC-type_HTH"/>
</dbReference>
<proteinExistence type="predicted"/>
<dbReference type="PROSITE" id="PS01124">
    <property type="entry name" value="HTH_ARAC_FAMILY_2"/>
    <property type="match status" value="1"/>
</dbReference>
<evidence type="ECO:0000313" key="5">
    <source>
        <dbReference type="EMBL" id="RZF65007.1"/>
    </source>
</evidence>
<keyword evidence="1" id="KW-0805">Transcription regulation</keyword>
<dbReference type="RefSeq" id="WP_130156171.1">
    <property type="nucleotide sequence ID" value="NZ_SGIS01000009.1"/>
</dbReference>
<reference evidence="5 6" key="1">
    <citation type="submission" date="2019-02" db="EMBL/GenBank/DDBJ databases">
        <authorList>
            <person name="Li Y."/>
        </authorList>
    </citation>
    <scope>NUCLEOTIDE SEQUENCE [LARGE SCALE GENOMIC DNA]</scope>
    <source>
        <strain evidence="5 6">3-7</strain>
    </source>
</reference>
<dbReference type="GO" id="GO:0043565">
    <property type="term" value="F:sequence-specific DNA binding"/>
    <property type="evidence" value="ECO:0007669"/>
    <property type="project" value="InterPro"/>
</dbReference>
<dbReference type="OrthoDB" id="9816011at2"/>
<gene>
    <name evidence="5" type="ORF">EWE75_07845</name>
</gene>
<sequence>MTKAALEHYHARMQRVLDHIDRHPDTDLRLDVLSGIAAFSKHHFHRQFTATFGLSVHRYVQLVRLKRASYHLAFRETDTVTGVAMDAGYEAPDAFARAFRQRVGQSPSAFRKTPDWAPWHAAFAPLTHARSKHMTTHSFNDVTVRDFPATPVALMEHKGDPARVYETVQRFIAWRRAAGLGRDAAATFTVFHSDPRATPPEDFRLDVCASTDRPIAPNAAGVEAGLIPAGRCAVLRVIGGAEDLEAPALFLYRDWLPASGEEVRDFPLFCQRITLYPDVPEQETVTDLFLPLV</sequence>
<dbReference type="Pfam" id="PF12833">
    <property type="entry name" value="HTH_18"/>
    <property type="match status" value="1"/>
</dbReference>
<dbReference type="InterPro" id="IPR029442">
    <property type="entry name" value="GyrI-like"/>
</dbReference>
<dbReference type="InterPro" id="IPR018062">
    <property type="entry name" value="HTH_AraC-typ_CS"/>
</dbReference>
<keyword evidence="6" id="KW-1185">Reference proteome</keyword>
<dbReference type="Gene3D" id="3.20.80.10">
    <property type="entry name" value="Regulatory factor, effector binding domain"/>
    <property type="match status" value="1"/>
</dbReference>
<name>A0A4Q6Y6B5_9SPHN</name>
<dbReference type="SUPFAM" id="SSF46689">
    <property type="entry name" value="Homeodomain-like"/>
    <property type="match status" value="2"/>
</dbReference>
<evidence type="ECO:0000256" key="1">
    <source>
        <dbReference type="ARBA" id="ARBA00023015"/>
    </source>
</evidence>
<evidence type="ECO:0000256" key="3">
    <source>
        <dbReference type="ARBA" id="ARBA00023163"/>
    </source>
</evidence>
<dbReference type="PRINTS" id="PR00032">
    <property type="entry name" value="HTHARAC"/>
</dbReference>
<accession>A0A4Q6Y6B5</accession>
<dbReference type="Gene3D" id="1.10.10.60">
    <property type="entry name" value="Homeodomain-like"/>
    <property type="match status" value="2"/>
</dbReference>
<evidence type="ECO:0000256" key="2">
    <source>
        <dbReference type="ARBA" id="ARBA00023125"/>
    </source>
</evidence>
<comment type="caution">
    <text evidence="5">The sequence shown here is derived from an EMBL/GenBank/DDBJ whole genome shotgun (WGS) entry which is preliminary data.</text>
</comment>
<organism evidence="5 6">
    <name type="scientific">Sphingomonas populi</name>
    <dbReference type="NCBI Taxonomy" id="2484750"/>
    <lineage>
        <taxon>Bacteria</taxon>
        <taxon>Pseudomonadati</taxon>
        <taxon>Pseudomonadota</taxon>
        <taxon>Alphaproteobacteria</taxon>
        <taxon>Sphingomonadales</taxon>
        <taxon>Sphingomonadaceae</taxon>
        <taxon>Sphingomonas</taxon>
    </lineage>
</organism>
<dbReference type="InterPro" id="IPR050908">
    <property type="entry name" value="SmbC-like"/>
</dbReference>
<evidence type="ECO:0000313" key="6">
    <source>
        <dbReference type="Proteomes" id="UP000292085"/>
    </source>
</evidence>
<protein>
    <submittedName>
        <fullName evidence="5">Helix-turn-helix domain-containing protein</fullName>
    </submittedName>
</protein>
<dbReference type="EMBL" id="SGIS01000009">
    <property type="protein sequence ID" value="RZF65007.1"/>
    <property type="molecule type" value="Genomic_DNA"/>
</dbReference>
<dbReference type="InterPro" id="IPR009057">
    <property type="entry name" value="Homeodomain-like_sf"/>
</dbReference>
<dbReference type="SMART" id="SM00871">
    <property type="entry name" value="AraC_E_bind"/>
    <property type="match status" value="1"/>
</dbReference>
<dbReference type="GO" id="GO:0003700">
    <property type="term" value="F:DNA-binding transcription factor activity"/>
    <property type="evidence" value="ECO:0007669"/>
    <property type="project" value="InterPro"/>
</dbReference>
<keyword evidence="3" id="KW-0804">Transcription</keyword>
<dbReference type="PANTHER" id="PTHR40055">
    <property type="entry name" value="TRANSCRIPTIONAL REGULATOR YGIV-RELATED"/>
    <property type="match status" value="1"/>
</dbReference>
<dbReference type="InterPro" id="IPR018060">
    <property type="entry name" value="HTH_AraC"/>
</dbReference>